<dbReference type="EMBL" id="CAADIW010000032">
    <property type="protein sequence ID" value="VFS37462.1"/>
    <property type="molecule type" value="Genomic_DNA"/>
</dbReference>
<evidence type="ECO:0000313" key="1">
    <source>
        <dbReference type="EMBL" id="VFS37462.1"/>
    </source>
</evidence>
<proteinExistence type="predicted"/>
<dbReference type="Proteomes" id="UP000351155">
    <property type="component" value="Unassembled WGS sequence"/>
</dbReference>
<organism evidence="1 2">
    <name type="scientific">Enterobacter cancerogenus</name>
    <dbReference type="NCBI Taxonomy" id="69218"/>
    <lineage>
        <taxon>Bacteria</taxon>
        <taxon>Pseudomonadati</taxon>
        <taxon>Pseudomonadota</taxon>
        <taxon>Gammaproteobacteria</taxon>
        <taxon>Enterobacterales</taxon>
        <taxon>Enterobacteriaceae</taxon>
        <taxon>Enterobacter</taxon>
        <taxon>Enterobacter cloacae complex</taxon>
    </lineage>
</organism>
<evidence type="ECO:0000313" key="2">
    <source>
        <dbReference type="Proteomes" id="UP000351155"/>
    </source>
</evidence>
<name>A0A484YMN2_9ENTR</name>
<sequence length="84" mass="9621">MAVELARCRGCARFRRRDQLVNASRFLQQLWVLLEVNFNVVDRITGTGDFVAGGIHVYHETCRGHANQDQHHQTNAFLTVVRTV</sequence>
<gene>
    <name evidence="1" type="ORF">NCTC12126_03669</name>
</gene>
<dbReference type="AlphaFoldDB" id="A0A484YMN2"/>
<accession>A0A484YMN2</accession>
<protein>
    <submittedName>
        <fullName evidence="1">Uncharacterized protein</fullName>
    </submittedName>
</protein>
<reference evidence="1 2" key="1">
    <citation type="submission" date="2019-03" db="EMBL/GenBank/DDBJ databases">
        <authorList>
            <consortium name="Pathogen Informatics"/>
        </authorList>
    </citation>
    <scope>NUCLEOTIDE SEQUENCE [LARGE SCALE GENOMIC DNA]</scope>
    <source>
        <strain evidence="1 2">NCTC12126</strain>
    </source>
</reference>